<feature type="transmembrane region" description="Helical" evidence="1">
    <location>
        <begin position="121"/>
        <end position="138"/>
    </location>
</feature>
<dbReference type="AlphaFoldDB" id="A0AB33GX52"/>
<keyword evidence="1" id="KW-0812">Transmembrane</keyword>
<protein>
    <submittedName>
        <fullName evidence="2">Membrane protein</fullName>
    </submittedName>
</protein>
<organism evidence="2 3">
    <name type="scientific">Malaciobacter molluscorum LMG 25693</name>
    <dbReference type="NCBI Taxonomy" id="870501"/>
    <lineage>
        <taxon>Bacteria</taxon>
        <taxon>Pseudomonadati</taxon>
        <taxon>Campylobacterota</taxon>
        <taxon>Epsilonproteobacteria</taxon>
        <taxon>Campylobacterales</taxon>
        <taxon>Arcobacteraceae</taxon>
        <taxon>Malaciobacter</taxon>
    </lineage>
</organism>
<accession>A0AB33GX52</accession>
<proteinExistence type="predicted"/>
<feature type="transmembrane region" description="Helical" evidence="1">
    <location>
        <begin position="50"/>
        <end position="73"/>
    </location>
</feature>
<gene>
    <name evidence="2" type="ORF">AMOL_1242</name>
</gene>
<keyword evidence="1" id="KW-0472">Membrane</keyword>
<reference evidence="2 3" key="1">
    <citation type="submission" date="2018-08" db="EMBL/GenBank/DDBJ databases">
        <title>Complete genome of the Arcobacter molluscorum type strain LMG 25693.</title>
        <authorList>
            <person name="Miller W.G."/>
            <person name="Yee E."/>
            <person name="Bono J.L."/>
        </authorList>
    </citation>
    <scope>NUCLEOTIDE SEQUENCE [LARGE SCALE GENOMIC DNA]</scope>
    <source>
        <strain evidence="2 3">CECT 7696</strain>
    </source>
</reference>
<sequence>MTYLIIKLLHIFSVLIYGGFLFTDNLILMRMQKTLSKEKYAEVRSYFKQFTRILVPKALIIAVISGILLFQNAFGDISENGFSNFQILLSIKAILGLWLGIRGIFQVFFGIEPFIFKSHRLPFLLVICIVFLSQGMYYV</sequence>
<feature type="transmembrane region" description="Helical" evidence="1">
    <location>
        <begin position="6"/>
        <end position="29"/>
    </location>
</feature>
<feature type="transmembrane region" description="Helical" evidence="1">
    <location>
        <begin position="85"/>
        <end position="109"/>
    </location>
</feature>
<evidence type="ECO:0000256" key="1">
    <source>
        <dbReference type="SAM" id="Phobius"/>
    </source>
</evidence>
<dbReference type="Proteomes" id="UP000262712">
    <property type="component" value="Chromosome"/>
</dbReference>
<keyword evidence="1" id="KW-1133">Transmembrane helix</keyword>
<evidence type="ECO:0000313" key="3">
    <source>
        <dbReference type="Proteomes" id="UP000262712"/>
    </source>
</evidence>
<dbReference type="KEGG" id="amol:AMOL_1242"/>
<evidence type="ECO:0000313" key="2">
    <source>
        <dbReference type="EMBL" id="AXX92223.1"/>
    </source>
</evidence>
<name>A0AB33GX52_9BACT</name>
<dbReference type="EMBL" id="CP032098">
    <property type="protein sequence ID" value="AXX92223.1"/>
    <property type="molecule type" value="Genomic_DNA"/>
</dbReference>
<dbReference type="RefSeq" id="WP_228149934.1">
    <property type="nucleotide sequence ID" value="NZ_CP032098.1"/>
</dbReference>